<evidence type="ECO:0000313" key="1">
    <source>
        <dbReference type="EMBL" id="ETW76648.1"/>
    </source>
</evidence>
<protein>
    <submittedName>
        <fullName evidence="1">Uncharacterized protein</fullName>
    </submittedName>
</protein>
<proteinExistence type="predicted"/>
<keyword evidence="2" id="KW-1185">Reference proteome</keyword>
<gene>
    <name evidence="1" type="ORF">HETIRDRAFT_430020</name>
</gene>
<name>W4JSY1_HETIT</name>
<dbReference type="KEGG" id="hir:HETIRDRAFT_430020"/>
<sequence>MTAGTYRDELEARGGLLGQVGAKTATRESITDSQAQGSARDHSTWLLAAVGHNTKEDVTIFFPWGSFKLWSSGTTPVITKLLWNASFSLAVMFDIHLQSATPLAATGHNGRTSDPVC</sequence>
<dbReference type="EMBL" id="KI925464">
    <property type="protein sequence ID" value="ETW76648.1"/>
    <property type="molecule type" value="Genomic_DNA"/>
</dbReference>
<accession>W4JSY1</accession>
<dbReference type="AlphaFoldDB" id="W4JSY1"/>
<dbReference type="RefSeq" id="XP_009551533.1">
    <property type="nucleotide sequence ID" value="XM_009553238.1"/>
</dbReference>
<organism evidence="1 2">
    <name type="scientific">Heterobasidion irregulare (strain TC 32-1)</name>
    <dbReference type="NCBI Taxonomy" id="747525"/>
    <lineage>
        <taxon>Eukaryota</taxon>
        <taxon>Fungi</taxon>
        <taxon>Dikarya</taxon>
        <taxon>Basidiomycota</taxon>
        <taxon>Agaricomycotina</taxon>
        <taxon>Agaricomycetes</taxon>
        <taxon>Russulales</taxon>
        <taxon>Bondarzewiaceae</taxon>
        <taxon>Heterobasidion</taxon>
        <taxon>Heterobasidion annosum species complex</taxon>
    </lineage>
</organism>
<evidence type="ECO:0000313" key="2">
    <source>
        <dbReference type="Proteomes" id="UP000030671"/>
    </source>
</evidence>
<dbReference type="Proteomes" id="UP000030671">
    <property type="component" value="Unassembled WGS sequence"/>
</dbReference>
<dbReference type="GeneID" id="20674406"/>
<dbReference type="InParanoid" id="W4JSY1"/>
<dbReference type="HOGENOM" id="CLU_2085136_0_0_1"/>
<reference evidence="1 2" key="1">
    <citation type="journal article" date="2012" name="New Phytol.">
        <title>Insight into trade-off between wood decay and parasitism from the genome of a fungal forest pathogen.</title>
        <authorList>
            <person name="Olson A."/>
            <person name="Aerts A."/>
            <person name="Asiegbu F."/>
            <person name="Belbahri L."/>
            <person name="Bouzid O."/>
            <person name="Broberg A."/>
            <person name="Canback B."/>
            <person name="Coutinho P.M."/>
            <person name="Cullen D."/>
            <person name="Dalman K."/>
            <person name="Deflorio G."/>
            <person name="van Diepen L.T."/>
            <person name="Dunand C."/>
            <person name="Duplessis S."/>
            <person name="Durling M."/>
            <person name="Gonthier P."/>
            <person name="Grimwood J."/>
            <person name="Fossdal C.G."/>
            <person name="Hansson D."/>
            <person name="Henrissat B."/>
            <person name="Hietala A."/>
            <person name="Himmelstrand K."/>
            <person name="Hoffmeister D."/>
            <person name="Hogberg N."/>
            <person name="James T.Y."/>
            <person name="Karlsson M."/>
            <person name="Kohler A."/>
            <person name="Kues U."/>
            <person name="Lee Y.H."/>
            <person name="Lin Y.C."/>
            <person name="Lind M."/>
            <person name="Lindquist E."/>
            <person name="Lombard V."/>
            <person name="Lucas S."/>
            <person name="Lunden K."/>
            <person name="Morin E."/>
            <person name="Murat C."/>
            <person name="Park J."/>
            <person name="Raffaello T."/>
            <person name="Rouze P."/>
            <person name="Salamov A."/>
            <person name="Schmutz J."/>
            <person name="Solheim H."/>
            <person name="Stahlberg J."/>
            <person name="Velez H."/>
            <person name="de Vries R.P."/>
            <person name="Wiebenga A."/>
            <person name="Woodward S."/>
            <person name="Yakovlev I."/>
            <person name="Garbelotto M."/>
            <person name="Martin F."/>
            <person name="Grigoriev I.V."/>
            <person name="Stenlid J."/>
        </authorList>
    </citation>
    <scope>NUCLEOTIDE SEQUENCE [LARGE SCALE GENOMIC DNA]</scope>
    <source>
        <strain evidence="1 2">TC 32-1</strain>
    </source>
</reference>